<organism evidence="1 2">
    <name type="scientific">Bradyrhizobium japonicum</name>
    <dbReference type="NCBI Taxonomy" id="375"/>
    <lineage>
        <taxon>Bacteria</taxon>
        <taxon>Pseudomonadati</taxon>
        <taxon>Pseudomonadota</taxon>
        <taxon>Alphaproteobacteria</taxon>
        <taxon>Hyphomicrobiales</taxon>
        <taxon>Nitrobacteraceae</taxon>
        <taxon>Bradyrhizobium</taxon>
    </lineage>
</organism>
<reference evidence="1 2" key="1">
    <citation type="submission" date="2014-09" db="EMBL/GenBank/DDBJ databases">
        <title>Draft genome of Bradyrhizobium japonicum Is-34.</title>
        <authorList>
            <person name="Tsurumaru H."/>
            <person name="Yamakawa T."/>
            <person name="Hashimoto S."/>
            <person name="Okizaki K."/>
            <person name="Kanesaki Y."/>
            <person name="Yoshikawa H."/>
            <person name="Yajima S."/>
        </authorList>
    </citation>
    <scope>NUCLEOTIDE SEQUENCE [LARGE SCALE GENOMIC DNA]</scope>
    <source>
        <strain evidence="1 2">Is-34</strain>
    </source>
</reference>
<dbReference type="AlphaFoldDB" id="A0A0A3XEX1"/>
<protein>
    <submittedName>
        <fullName evidence="1">Uncharacterized protein</fullName>
    </submittedName>
</protein>
<gene>
    <name evidence="1" type="ORF">MA20_47340</name>
</gene>
<evidence type="ECO:0000313" key="2">
    <source>
        <dbReference type="Proteomes" id="UP000030377"/>
    </source>
</evidence>
<comment type="caution">
    <text evidence="1">The sequence shown here is derived from an EMBL/GenBank/DDBJ whole genome shotgun (WGS) entry which is preliminary data.</text>
</comment>
<name>A0A0A3XEX1_BRAJP</name>
<dbReference type="EMBL" id="JRPN01000089">
    <property type="protein sequence ID" value="KGT72947.1"/>
    <property type="molecule type" value="Genomic_DNA"/>
</dbReference>
<sequence length="79" mass="8752">MQAGNTVCTEGPYMTEFALSERESITREVLLHSLSELISLREKVEQAELAASFYGQRTMRRTLLRAVPPAAQRRGAAGV</sequence>
<proteinExistence type="predicted"/>
<accession>A0A0A3XEX1</accession>
<evidence type="ECO:0000313" key="1">
    <source>
        <dbReference type="EMBL" id="KGT72947.1"/>
    </source>
</evidence>
<dbReference type="Proteomes" id="UP000030377">
    <property type="component" value="Unassembled WGS sequence"/>
</dbReference>